<dbReference type="AlphaFoldDB" id="A0A1F5KPA8"/>
<protein>
    <recommendedName>
        <fullName evidence="1">Methyltransferase type 12 domain-containing protein</fullName>
    </recommendedName>
</protein>
<sequence>MKKQQISSYAAWKPSKPISRGAQAYHQAVTYASWHIDNMAEMIRLVERRVRTDDIVVDFGAGTGSSTIYIIRDIPRKFFLFLVDNSPSWLGNAYSIFHTNPNVRCLLLEKNQDQYQTLDELMGRNSVNHVLSANTVHLIPNIADAFEGIYRALKEGGTFTFQSGNISRQGREKGVLMIDDSVERIHDIAISIIRRDNRYKHYQKDLNKRMQVMREQRKFVFPDPRPLNYYVEILKKIGFRNIRISHKKIKVSYKDWLSFLRVGRLQAGILPEIGGIKLTAKEEHDRDEIITKASHLLFDELKKHNALANHKSFTTEWVYVQSQK</sequence>
<dbReference type="InterPro" id="IPR013217">
    <property type="entry name" value="Methyltransf_12"/>
</dbReference>
<comment type="caution">
    <text evidence="2">The sequence shown here is derived from an EMBL/GenBank/DDBJ whole genome shotgun (WGS) entry which is preliminary data.</text>
</comment>
<evidence type="ECO:0000313" key="2">
    <source>
        <dbReference type="EMBL" id="OGE42649.1"/>
    </source>
</evidence>
<gene>
    <name evidence="2" type="ORF">A3B45_00395</name>
</gene>
<dbReference type="InterPro" id="IPR029063">
    <property type="entry name" value="SAM-dependent_MTases_sf"/>
</dbReference>
<dbReference type="STRING" id="1797785.A3B45_00395"/>
<evidence type="ECO:0000313" key="3">
    <source>
        <dbReference type="Proteomes" id="UP000178565"/>
    </source>
</evidence>
<feature type="domain" description="Methyltransferase type 12" evidence="1">
    <location>
        <begin position="57"/>
        <end position="159"/>
    </location>
</feature>
<dbReference type="Gene3D" id="3.40.50.150">
    <property type="entry name" value="Vaccinia Virus protein VP39"/>
    <property type="match status" value="1"/>
</dbReference>
<accession>A0A1F5KPA8</accession>
<dbReference type="EMBL" id="MFDM01000023">
    <property type="protein sequence ID" value="OGE42649.1"/>
    <property type="molecule type" value="Genomic_DNA"/>
</dbReference>
<dbReference type="SUPFAM" id="SSF53335">
    <property type="entry name" value="S-adenosyl-L-methionine-dependent methyltransferases"/>
    <property type="match status" value="1"/>
</dbReference>
<dbReference type="Proteomes" id="UP000178565">
    <property type="component" value="Unassembled WGS sequence"/>
</dbReference>
<reference evidence="2 3" key="1">
    <citation type="journal article" date="2016" name="Nat. Commun.">
        <title>Thousands of microbial genomes shed light on interconnected biogeochemical processes in an aquifer system.</title>
        <authorList>
            <person name="Anantharaman K."/>
            <person name="Brown C.T."/>
            <person name="Hug L.A."/>
            <person name="Sharon I."/>
            <person name="Castelle C.J."/>
            <person name="Probst A.J."/>
            <person name="Thomas B.C."/>
            <person name="Singh A."/>
            <person name="Wilkins M.J."/>
            <person name="Karaoz U."/>
            <person name="Brodie E.L."/>
            <person name="Williams K.H."/>
            <person name="Hubbard S.S."/>
            <person name="Banfield J.F."/>
        </authorList>
    </citation>
    <scope>NUCLEOTIDE SEQUENCE [LARGE SCALE GENOMIC DNA]</scope>
</reference>
<organism evidence="2 3">
    <name type="scientific">Candidatus Daviesbacteria bacterium RIFCSPLOWO2_01_FULL_39_12</name>
    <dbReference type="NCBI Taxonomy" id="1797785"/>
    <lineage>
        <taxon>Bacteria</taxon>
        <taxon>Candidatus Daviesiibacteriota</taxon>
    </lineage>
</organism>
<proteinExistence type="predicted"/>
<evidence type="ECO:0000259" key="1">
    <source>
        <dbReference type="Pfam" id="PF08242"/>
    </source>
</evidence>
<name>A0A1F5KPA8_9BACT</name>
<dbReference type="Pfam" id="PF08242">
    <property type="entry name" value="Methyltransf_12"/>
    <property type="match status" value="1"/>
</dbReference>